<gene>
    <name evidence="1" type="ORF">SCALOS_LOCUS7227</name>
</gene>
<dbReference type="EMBL" id="CAJVPM010015668">
    <property type="protein sequence ID" value="CAG8609345.1"/>
    <property type="molecule type" value="Genomic_DNA"/>
</dbReference>
<comment type="caution">
    <text evidence="1">The sequence shown here is derived from an EMBL/GenBank/DDBJ whole genome shotgun (WGS) entry which is preliminary data.</text>
</comment>
<keyword evidence="2" id="KW-1185">Reference proteome</keyword>
<sequence>EVLRFRFFLNMRNYFRQNYYALQKHTRKPKRQINSDHYQRKKKKTEELEKKTEDLEKKVIFLSEYIARISGQLDILKEDKLQLSEENKQLTMKTIHLQQQLQQYD</sequence>
<proteinExistence type="predicted"/>
<evidence type="ECO:0000313" key="1">
    <source>
        <dbReference type="EMBL" id="CAG8609345.1"/>
    </source>
</evidence>
<reference evidence="1" key="1">
    <citation type="submission" date="2021-06" db="EMBL/GenBank/DDBJ databases">
        <authorList>
            <person name="Kallberg Y."/>
            <person name="Tangrot J."/>
            <person name="Rosling A."/>
        </authorList>
    </citation>
    <scope>NUCLEOTIDE SEQUENCE</scope>
    <source>
        <strain evidence="1">AU212A</strain>
    </source>
</reference>
<organism evidence="1 2">
    <name type="scientific">Scutellospora calospora</name>
    <dbReference type="NCBI Taxonomy" id="85575"/>
    <lineage>
        <taxon>Eukaryota</taxon>
        <taxon>Fungi</taxon>
        <taxon>Fungi incertae sedis</taxon>
        <taxon>Mucoromycota</taxon>
        <taxon>Glomeromycotina</taxon>
        <taxon>Glomeromycetes</taxon>
        <taxon>Diversisporales</taxon>
        <taxon>Gigasporaceae</taxon>
        <taxon>Scutellospora</taxon>
    </lineage>
</organism>
<name>A0ACA9MU39_9GLOM</name>
<dbReference type="Proteomes" id="UP000789860">
    <property type="component" value="Unassembled WGS sequence"/>
</dbReference>
<feature type="non-terminal residue" evidence="1">
    <location>
        <position position="1"/>
    </location>
</feature>
<protein>
    <submittedName>
        <fullName evidence="1">10281_t:CDS:1</fullName>
    </submittedName>
</protein>
<evidence type="ECO:0000313" key="2">
    <source>
        <dbReference type="Proteomes" id="UP000789860"/>
    </source>
</evidence>
<accession>A0ACA9MU39</accession>